<dbReference type="CDD" id="cd08674">
    <property type="entry name" value="Cdt1_m"/>
    <property type="match status" value="1"/>
</dbReference>
<dbReference type="SUPFAM" id="SSF46785">
    <property type="entry name" value="Winged helix' DNA-binding domain"/>
    <property type="match status" value="1"/>
</dbReference>
<dbReference type="InterPro" id="IPR045173">
    <property type="entry name" value="Cdt1"/>
</dbReference>
<dbReference type="InterPro" id="IPR014939">
    <property type="entry name" value="CDT1_Gemini-bd-like"/>
</dbReference>
<feature type="domain" description="CDT1 Geminin-binding" evidence="1">
    <location>
        <begin position="281"/>
        <end position="438"/>
    </location>
</feature>
<proteinExistence type="predicted"/>
<gene>
    <name evidence="2" type="ORF">HHI36_019497</name>
</gene>
<name>A0ABD2P3D8_9CUCU</name>
<dbReference type="InterPro" id="IPR036390">
    <property type="entry name" value="WH_DNA-bd_sf"/>
</dbReference>
<comment type="caution">
    <text evidence="2">The sequence shown here is derived from an EMBL/GenBank/DDBJ whole genome shotgun (WGS) entry which is preliminary data.</text>
</comment>
<reference evidence="2 3" key="1">
    <citation type="journal article" date="2021" name="BMC Biol.">
        <title>Horizontally acquired antibacterial genes associated with adaptive radiation of ladybird beetles.</title>
        <authorList>
            <person name="Li H.S."/>
            <person name="Tang X.F."/>
            <person name="Huang Y.H."/>
            <person name="Xu Z.Y."/>
            <person name="Chen M.L."/>
            <person name="Du X.Y."/>
            <person name="Qiu B.Y."/>
            <person name="Chen P.T."/>
            <person name="Zhang W."/>
            <person name="Slipinski A."/>
            <person name="Escalona H.E."/>
            <person name="Waterhouse R.M."/>
            <person name="Zwick A."/>
            <person name="Pang H."/>
        </authorList>
    </citation>
    <scope>NUCLEOTIDE SEQUENCE [LARGE SCALE GENOMIC DNA]</scope>
    <source>
        <strain evidence="2">SYSU2018</strain>
    </source>
</reference>
<dbReference type="AlphaFoldDB" id="A0ABD2P3D8"/>
<dbReference type="PANTHER" id="PTHR28637:SF1">
    <property type="entry name" value="DNA REPLICATION FACTOR CDT1"/>
    <property type="match status" value="1"/>
</dbReference>
<evidence type="ECO:0000313" key="3">
    <source>
        <dbReference type="Proteomes" id="UP001516400"/>
    </source>
</evidence>
<dbReference type="Pfam" id="PF08839">
    <property type="entry name" value="CDT1"/>
    <property type="match status" value="1"/>
</dbReference>
<protein>
    <recommendedName>
        <fullName evidence="1">CDT1 Geminin-binding domain-containing protein</fullName>
    </recommendedName>
</protein>
<sequence>MAQPSVAAYFNTRKRVAVDDIKINRARKVLIVDEGEEKISQRISPVFSSECEDKNVESDKCKEVDKFVPNKIVNKANSMAKKLVKSRTTTTGKRRVIPGINGQQNLQNFVTRPSADETVKYTDCSNVKDDLKQKHFTPPASPVKSQNAMDKVSESPVNVSLNALKLKLSRSSRLAELKASLSRFNESHNKLKEIEKVTSNISVSPKPSPKLQSFKSIELEVNLSPQKLQSPEKLYLSPKKDVTARKNLLNLLSPIKNTVSFCEESPSKKIQELNTKPALTLPFKYRYFAEMFRAVDTVCQLLFNRKETITLTKLKPAVEKMTKRNVTNRCLAQIKHIYPTAFKFHQEKLRVFGSGKREERWDLVINPIVESERITSEILLTRRRILFDLLLDKVKDYHHEFLTGLEPPMIIPKDKITRWHPEFDIERVPDIEEDKLPELPEEQKMISGQEVLQKARQMFSCNTRIEQALERLKEKR</sequence>
<dbReference type="EMBL" id="JABFTP020000165">
    <property type="protein sequence ID" value="KAL3285393.1"/>
    <property type="molecule type" value="Genomic_DNA"/>
</dbReference>
<dbReference type="Proteomes" id="UP001516400">
    <property type="component" value="Unassembled WGS sequence"/>
</dbReference>
<keyword evidence="3" id="KW-1185">Reference proteome</keyword>
<evidence type="ECO:0000259" key="1">
    <source>
        <dbReference type="SMART" id="SM01075"/>
    </source>
</evidence>
<dbReference type="PANTHER" id="PTHR28637">
    <property type="entry name" value="DNA REPLICATION FACTOR CDT1"/>
    <property type="match status" value="1"/>
</dbReference>
<accession>A0ABD2P3D8</accession>
<dbReference type="SMART" id="SM01075">
    <property type="entry name" value="CDT1"/>
    <property type="match status" value="1"/>
</dbReference>
<organism evidence="2 3">
    <name type="scientific">Cryptolaemus montrouzieri</name>
    <dbReference type="NCBI Taxonomy" id="559131"/>
    <lineage>
        <taxon>Eukaryota</taxon>
        <taxon>Metazoa</taxon>
        <taxon>Ecdysozoa</taxon>
        <taxon>Arthropoda</taxon>
        <taxon>Hexapoda</taxon>
        <taxon>Insecta</taxon>
        <taxon>Pterygota</taxon>
        <taxon>Neoptera</taxon>
        <taxon>Endopterygota</taxon>
        <taxon>Coleoptera</taxon>
        <taxon>Polyphaga</taxon>
        <taxon>Cucujiformia</taxon>
        <taxon>Coccinelloidea</taxon>
        <taxon>Coccinellidae</taxon>
        <taxon>Scymninae</taxon>
        <taxon>Scymnini</taxon>
        <taxon>Cryptolaemus</taxon>
    </lineage>
</organism>
<evidence type="ECO:0000313" key="2">
    <source>
        <dbReference type="EMBL" id="KAL3285393.1"/>
    </source>
</evidence>